<sequence>MPLPSCSCASSFSFPHTVPNVLSPRNTASHEKDATLTHNATRDTKSNFFLILEEEPSAALSAPISISMPATATAATKGHHQPFDLIGGVSGFTGKEDEDDNDDDEEEEEGNGGWDALASIDWQQFHIDLLTSDA</sequence>
<feature type="region of interest" description="Disordered" evidence="1">
    <location>
        <begin position="73"/>
        <end position="118"/>
    </location>
</feature>
<dbReference type="AlphaFoldDB" id="A0A9W8MSW4"/>
<organism evidence="2 3">
    <name type="scientific">Agrocybe chaxingu</name>
    <dbReference type="NCBI Taxonomy" id="84603"/>
    <lineage>
        <taxon>Eukaryota</taxon>
        <taxon>Fungi</taxon>
        <taxon>Dikarya</taxon>
        <taxon>Basidiomycota</taxon>
        <taxon>Agaricomycotina</taxon>
        <taxon>Agaricomycetes</taxon>
        <taxon>Agaricomycetidae</taxon>
        <taxon>Agaricales</taxon>
        <taxon>Agaricineae</taxon>
        <taxon>Strophariaceae</taxon>
        <taxon>Agrocybe</taxon>
    </lineage>
</organism>
<accession>A0A9W8MSW4</accession>
<proteinExistence type="predicted"/>
<dbReference type="Proteomes" id="UP001148786">
    <property type="component" value="Unassembled WGS sequence"/>
</dbReference>
<evidence type="ECO:0000313" key="3">
    <source>
        <dbReference type="Proteomes" id="UP001148786"/>
    </source>
</evidence>
<dbReference type="EMBL" id="JANKHO010001772">
    <property type="protein sequence ID" value="KAJ3498892.1"/>
    <property type="molecule type" value="Genomic_DNA"/>
</dbReference>
<reference evidence="2" key="1">
    <citation type="submission" date="2022-07" db="EMBL/GenBank/DDBJ databases">
        <title>Genome Sequence of Agrocybe chaxingu.</title>
        <authorList>
            <person name="Buettner E."/>
        </authorList>
    </citation>
    <scope>NUCLEOTIDE SEQUENCE</scope>
    <source>
        <strain evidence="2">MP-N11</strain>
    </source>
</reference>
<keyword evidence="3" id="KW-1185">Reference proteome</keyword>
<feature type="compositionally biased region" description="Acidic residues" evidence="1">
    <location>
        <begin position="96"/>
        <end position="110"/>
    </location>
</feature>
<gene>
    <name evidence="2" type="ORF">NLJ89_g10161</name>
</gene>
<evidence type="ECO:0000256" key="1">
    <source>
        <dbReference type="SAM" id="MobiDB-lite"/>
    </source>
</evidence>
<comment type="caution">
    <text evidence="2">The sequence shown here is derived from an EMBL/GenBank/DDBJ whole genome shotgun (WGS) entry which is preliminary data.</text>
</comment>
<evidence type="ECO:0000313" key="2">
    <source>
        <dbReference type="EMBL" id="KAJ3498892.1"/>
    </source>
</evidence>
<name>A0A9W8MSW4_9AGAR</name>
<protein>
    <submittedName>
        <fullName evidence="2">Uncharacterized protein</fullName>
    </submittedName>
</protein>